<evidence type="ECO:0008006" key="3">
    <source>
        <dbReference type="Google" id="ProtNLM"/>
    </source>
</evidence>
<sequence length="179" mass="20881">MTVVYPDVAAFDLDYTVWPCYCDTHLYPPFKPVENPNGEVYELIDSMGYSVKFFKDIPLLFRDLKDNGVKIVAASRTWAPEIAQELLKGFRIEYDGKVQSMYDFFDAAAWGDRSKVGHITENVKQIYNHDNIKNLKICLFDDESRNKDVERHGIKFVYIRNTETGPTWKLYQDYLNGKI</sequence>
<dbReference type="OMA" id="GVWAWRK"/>
<dbReference type="NCBIfam" id="TIGR01685">
    <property type="entry name" value="MDP-1"/>
    <property type="match status" value="1"/>
</dbReference>
<evidence type="ECO:0000313" key="2">
    <source>
        <dbReference type="Proteomes" id="UP000005666"/>
    </source>
</evidence>
<dbReference type="STRING" id="1071381.G8BWT2"/>
<dbReference type="Gene3D" id="3.40.50.1000">
    <property type="entry name" value="HAD superfamily/HAD-like"/>
    <property type="match status" value="1"/>
</dbReference>
<dbReference type="Pfam" id="PF12689">
    <property type="entry name" value="Acid_PPase"/>
    <property type="match status" value="1"/>
</dbReference>
<reference evidence="1 2" key="1">
    <citation type="journal article" date="2011" name="Proc. Natl. Acad. Sci. U.S.A.">
        <title>Evolutionary erosion of yeast sex chromosomes by mating-type switching accidents.</title>
        <authorList>
            <person name="Gordon J.L."/>
            <person name="Armisen D."/>
            <person name="Proux-Wera E."/>
            <person name="Oheigeartaigh S.S."/>
            <person name="Byrne K.P."/>
            <person name="Wolfe K.H."/>
        </authorList>
    </citation>
    <scope>NUCLEOTIDE SEQUENCE [LARGE SCALE GENOMIC DNA]</scope>
    <source>
        <strain evidence="2">ATCC 24235 / CBS 4417 / NBRC 1672 / NRRL Y-8282 / UCD 70-5</strain>
    </source>
</reference>
<dbReference type="GeneID" id="11533881"/>
<dbReference type="HOGENOM" id="CLU_071162_0_1_1"/>
<dbReference type="PANTHER" id="PTHR17901:SF14">
    <property type="entry name" value="MAGNESIUM-DEPENDENT PHOSPHATASE 1"/>
    <property type="match status" value="1"/>
</dbReference>
<protein>
    <recommendedName>
        <fullName evidence="3">Magnesium-dependent phosphatase-1</fullName>
    </recommendedName>
</protein>
<dbReference type="SFLD" id="SFLDG01129">
    <property type="entry name" value="C1.5:_HAD__Beta-PGM__Phosphata"/>
    <property type="match status" value="1"/>
</dbReference>
<keyword evidence="2" id="KW-1185">Reference proteome</keyword>
<dbReference type="GO" id="GO:0030946">
    <property type="term" value="F:protein tyrosine phosphatase activity, metal-dependent"/>
    <property type="evidence" value="ECO:0007669"/>
    <property type="project" value="EnsemblFungi"/>
</dbReference>
<dbReference type="RefSeq" id="XP_003686670.1">
    <property type="nucleotide sequence ID" value="XM_003686622.1"/>
</dbReference>
<dbReference type="PANTHER" id="PTHR17901">
    <property type="entry name" value="MAGNESIUM-DEPENDENT PHOSPHATASE 1 MDP1"/>
    <property type="match status" value="1"/>
</dbReference>
<dbReference type="EMBL" id="HE612863">
    <property type="protein sequence ID" value="CCE64236.1"/>
    <property type="molecule type" value="Genomic_DNA"/>
</dbReference>
<dbReference type="SFLD" id="SFLDG01131">
    <property type="entry name" value="C1.5.2:_MDP_Like"/>
    <property type="match status" value="1"/>
</dbReference>
<gene>
    <name evidence="1" type="primary">TPHA0H00260</name>
    <name evidence="1" type="ordered locus">TPHA_0H00260</name>
</gene>
<dbReference type="KEGG" id="tpf:TPHA_0H00260"/>
<dbReference type="AlphaFoldDB" id="G8BWT2"/>
<organism evidence="1 2">
    <name type="scientific">Tetrapisispora phaffii (strain ATCC 24235 / CBS 4417 / NBRC 1672 / NRRL Y-8282 / UCD 70-5)</name>
    <name type="common">Yeast</name>
    <name type="synonym">Fabospora phaffii</name>
    <dbReference type="NCBI Taxonomy" id="1071381"/>
    <lineage>
        <taxon>Eukaryota</taxon>
        <taxon>Fungi</taxon>
        <taxon>Dikarya</taxon>
        <taxon>Ascomycota</taxon>
        <taxon>Saccharomycotina</taxon>
        <taxon>Saccharomycetes</taxon>
        <taxon>Saccharomycetales</taxon>
        <taxon>Saccharomycetaceae</taxon>
        <taxon>Tetrapisispora</taxon>
    </lineage>
</organism>
<proteinExistence type="predicted"/>
<dbReference type="GO" id="GO:0003993">
    <property type="term" value="F:acid phosphatase activity"/>
    <property type="evidence" value="ECO:0007669"/>
    <property type="project" value="EnsemblFungi"/>
</dbReference>
<dbReference type="NCBIfam" id="TIGR01681">
    <property type="entry name" value="HAD-SF-IIIC"/>
    <property type="match status" value="1"/>
</dbReference>
<dbReference type="SUPFAM" id="SSF56784">
    <property type="entry name" value="HAD-like"/>
    <property type="match status" value="1"/>
</dbReference>
<accession>G8BWT2</accession>
<dbReference type="OrthoDB" id="2865258at2759"/>
<dbReference type="InterPro" id="IPR010036">
    <property type="entry name" value="MDP_1_eu_arc"/>
</dbReference>
<dbReference type="InterPro" id="IPR036412">
    <property type="entry name" value="HAD-like_sf"/>
</dbReference>
<dbReference type="Proteomes" id="UP000005666">
    <property type="component" value="Chromosome 8"/>
</dbReference>
<evidence type="ECO:0000313" key="1">
    <source>
        <dbReference type="EMBL" id="CCE64236.1"/>
    </source>
</evidence>
<dbReference type="InterPro" id="IPR010033">
    <property type="entry name" value="HAD_SF_ppase_IIIC"/>
</dbReference>
<name>G8BWT2_TETPH</name>
<dbReference type="SFLD" id="SFLDS00003">
    <property type="entry name" value="Haloacid_Dehalogenase"/>
    <property type="match status" value="1"/>
</dbReference>
<dbReference type="eggNOG" id="KOG4549">
    <property type="taxonomic scope" value="Eukaryota"/>
</dbReference>
<dbReference type="InterPro" id="IPR023214">
    <property type="entry name" value="HAD_sf"/>
</dbReference>